<dbReference type="EMBL" id="JABFRW010000194">
    <property type="protein sequence ID" value="NOT35398.1"/>
    <property type="molecule type" value="Genomic_DNA"/>
</dbReference>
<name>A0A849SI20_UNCEI</name>
<keyword evidence="1" id="KW-0732">Signal</keyword>
<gene>
    <name evidence="2" type="ORF">HOP12_14735</name>
</gene>
<feature type="signal peptide" evidence="1">
    <location>
        <begin position="1"/>
        <end position="29"/>
    </location>
</feature>
<organism evidence="2 3">
    <name type="scientific">Eiseniibacteriota bacterium</name>
    <dbReference type="NCBI Taxonomy" id="2212470"/>
    <lineage>
        <taxon>Bacteria</taxon>
        <taxon>Candidatus Eiseniibacteriota</taxon>
    </lineage>
</organism>
<evidence type="ECO:0000256" key="1">
    <source>
        <dbReference type="SAM" id="SignalP"/>
    </source>
</evidence>
<dbReference type="AlphaFoldDB" id="A0A849SI20"/>
<evidence type="ECO:0000313" key="2">
    <source>
        <dbReference type="EMBL" id="NOT35398.1"/>
    </source>
</evidence>
<comment type="caution">
    <text evidence="2">The sequence shown here is derived from an EMBL/GenBank/DDBJ whole genome shotgun (WGS) entry which is preliminary data.</text>
</comment>
<dbReference type="PROSITE" id="PS51257">
    <property type="entry name" value="PROKAR_LIPOPROTEIN"/>
    <property type="match status" value="1"/>
</dbReference>
<sequence>MPRSTVARLAHSAVLAVVLALGACSPATTLSPNVSPETTLFVQFDPNDGVPHEVVYDVHLYWLGLDSDGFVEAYEYRLLDPARPADSAWVRTADTDRQIAVPTPTGVSTPRFEVRAIDDQGALDPTPASQQFSFTNEAPTVRITNALRSIDSSYAAVTVNWNGVDPDGAASRLQYRLWLDGNEANARVLQGNGFSLPSADFLQGGAYRSGPRRLYLQAIDAGGRASTIDSMSWYVRRPVPDTLRQRGRVLLIDDVPGAGVAQSVTDSLWVNALARNLAPGSFELLRLEFTNPFRSAIDLERVFSLYDAVFWYRGFATITTPSTVIQQYQSGIEAYLDAGGTFLFEGFASVVGEGAAGCFSPAFLTDYLDCDSLLVHPTGQGTGGAADWGISVGKVLNSSIYNAVLRQTQNYAGLRAFAVRDTNHVAVWARLGTLSQPHTVDLPVGVRAPQPAGGQAILISTALRGASGGNQGDAARFLDALIAQLPPPRPQRGSARRGRP</sequence>
<protein>
    <recommendedName>
        <fullName evidence="4">DUF4159 domain-containing protein</fullName>
    </recommendedName>
</protein>
<reference evidence="2 3" key="1">
    <citation type="submission" date="2020-04" db="EMBL/GenBank/DDBJ databases">
        <title>Metagenomic profiling of ammonia- and methane-oxidizing microorganisms in a Dutch drinking water treatment plant.</title>
        <authorList>
            <person name="Poghosyan L."/>
            <person name="Leucker S."/>
        </authorList>
    </citation>
    <scope>NUCLEOTIDE SEQUENCE [LARGE SCALE GENOMIC DNA]</scope>
    <source>
        <strain evidence="2">S-RSF-IL-03</strain>
    </source>
</reference>
<proteinExistence type="predicted"/>
<feature type="chain" id="PRO_5032571707" description="DUF4159 domain-containing protein" evidence="1">
    <location>
        <begin position="30"/>
        <end position="500"/>
    </location>
</feature>
<evidence type="ECO:0008006" key="4">
    <source>
        <dbReference type="Google" id="ProtNLM"/>
    </source>
</evidence>
<accession>A0A849SI20</accession>
<dbReference type="Proteomes" id="UP000580839">
    <property type="component" value="Unassembled WGS sequence"/>
</dbReference>
<evidence type="ECO:0000313" key="3">
    <source>
        <dbReference type="Proteomes" id="UP000580839"/>
    </source>
</evidence>